<dbReference type="Proteomes" id="UP000809789">
    <property type="component" value="Unassembled WGS sequence"/>
</dbReference>
<reference evidence="3" key="1">
    <citation type="submission" date="2021-07" db="EMBL/GenBank/DDBJ databases">
        <title>Elsinoe batatas strain:CRI-CJ2 Genome sequencing and assembly.</title>
        <authorList>
            <person name="Huang L."/>
        </authorList>
    </citation>
    <scope>NUCLEOTIDE SEQUENCE</scope>
    <source>
        <strain evidence="3">CRI-CJ2</strain>
    </source>
</reference>
<dbReference type="InterPro" id="IPR036412">
    <property type="entry name" value="HAD-like_sf"/>
</dbReference>
<evidence type="ECO:0000256" key="1">
    <source>
        <dbReference type="SAM" id="MobiDB-lite"/>
    </source>
</evidence>
<feature type="compositionally biased region" description="Polar residues" evidence="1">
    <location>
        <begin position="611"/>
        <end position="639"/>
    </location>
</feature>
<evidence type="ECO:0000313" key="3">
    <source>
        <dbReference type="EMBL" id="KAG8623036.1"/>
    </source>
</evidence>
<feature type="region of interest" description="Disordered" evidence="1">
    <location>
        <begin position="771"/>
        <end position="817"/>
    </location>
</feature>
<dbReference type="InterPro" id="IPR023214">
    <property type="entry name" value="HAD_sf"/>
</dbReference>
<name>A0A8K0KSE9_9PEZI</name>
<feature type="region of interest" description="Disordered" evidence="1">
    <location>
        <begin position="69"/>
        <end position="135"/>
    </location>
</feature>
<feature type="compositionally biased region" description="Pro residues" evidence="1">
    <location>
        <begin position="546"/>
        <end position="570"/>
    </location>
</feature>
<feature type="compositionally biased region" description="Polar residues" evidence="1">
    <location>
        <begin position="445"/>
        <end position="468"/>
    </location>
</feature>
<feature type="compositionally biased region" description="Low complexity" evidence="1">
    <location>
        <begin position="158"/>
        <end position="186"/>
    </location>
</feature>
<feature type="compositionally biased region" description="Basic and acidic residues" evidence="1">
    <location>
        <begin position="804"/>
        <end position="817"/>
    </location>
</feature>
<feature type="region of interest" description="Disordered" evidence="1">
    <location>
        <begin position="445"/>
        <end position="517"/>
    </location>
</feature>
<dbReference type="SUPFAM" id="SSF56784">
    <property type="entry name" value="HAD-like"/>
    <property type="match status" value="1"/>
</dbReference>
<feature type="region of interest" description="Disordered" evidence="1">
    <location>
        <begin position="246"/>
        <end position="301"/>
    </location>
</feature>
<feature type="region of interest" description="Disordered" evidence="1">
    <location>
        <begin position="600"/>
        <end position="668"/>
    </location>
</feature>
<proteinExistence type="predicted"/>
<feature type="compositionally biased region" description="Polar residues" evidence="1">
    <location>
        <begin position="477"/>
        <end position="501"/>
    </location>
</feature>
<accession>A0A8K0KSE9</accession>
<feature type="compositionally biased region" description="Polar residues" evidence="1">
    <location>
        <begin position="203"/>
        <end position="214"/>
    </location>
</feature>
<feature type="compositionally biased region" description="Gly residues" evidence="1">
    <location>
        <begin position="778"/>
        <end position="793"/>
    </location>
</feature>
<feature type="region of interest" description="Disordered" evidence="1">
    <location>
        <begin position="535"/>
        <end position="574"/>
    </location>
</feature>
<feature type="compositionally biased region" description="Low complexity" evidence="1">
    <location>
        <begin position="535"/>
        <end position="545"/>
    </location>
</feature>
<dbReference type="EMBL" id="JAESVG020000010">
    <property type="protein sequence ID" value="KAG8623036.1"/>
    <property type="molecule type" value="Genomic_DNA"/>
</dbReference>
<organism evidence="3 4">
    <name type="scientific">Elsinoe batatas</name>
    <dbReference type="NCBI Taxonomy" id="2601811"/>
    <lineage>
        <taxon>Eukaryota</taxon>
        <taxon>Fungi</taxon>
        <taxon>Dikarya</taxon>
        <taxon>Ascomycota</taxon>
        <taxon>Pezizomycotina</taxon>
        <taxon>Dothideomycetes</taxon>
        <taxon>Dothideomycetidae</taxon>
        <taxon>Myriangiales</taxon>
        <taxon>Elsinoaceae</taxon>
        <taxon>Elsinoe</taxon>
    </lineage>
</organism>
<evidence type="ECO:0000259" key="2">
    <source>
        <dbReference type="SMART" id="SM00577"/>
    </source>
</evidence>
<dbReference type="AlphaFoldDB" id="A0A8K0KSE9"/>
<dbReference type="Gene3D" id="3.40.50.1000">
    <property type="entry name" value="HAD superfamily/HAD-like"/>
    <property type="match status" value="2"/>
</dbReference>
<feature type="region of interest" description="Disordered" evidence="1">
    <location>
        <begin position="158"/>
        <end position="219"/>
    </location>
</feature>
<dbReference type="OrthoDB" id="1711508at2759"/>
<dbReference type="InterPro" id="IPR050365">
    <property type="entry name" value="TIM50"/>
</dbReference>
<keyword evidence="4" id="KW-1185">Reference proteome</keyword>
<protein>
    <recommendedName>
        <fullName evidence="2">FCP1 homology domain-containing protein</fullName>
    </recommendedName>
</protein>
<feature type="compositionally biased region" description="Polar residues" evidence="1">
    <location>
        <begin position="655"/>
        <end position="668"/>
    </location>
</feature>
<dbReference type="Pfam" id="PF03031">
    <property type="entry name" value="NIF"/>
    <property type="match status" value="1"/>
</dbReference>
<dbReference type="SMART" id="SM00577">
    <property type="entry name" value="CPDc"/>
    <property type="match status" value="1"/>
</dbReference>
<feature type="compositionally biased region" description="Basic and acidic residues" evidence="1">
    <location>
        <begin position="108"/>
        <end position="123"/>
    </location>
</feature>
<dbReference type="InterPro" id="IPR004274">
    <property type="entry name" value="FCP1_dom"/>
</dbReference>
<comment type="caution">
    <text evidence="3">The sequence shown here is derived from an EMBL/GenBank/DDBJ whole genome shotgun (WGS) entry which is preliminary data.</text>
</comment>
<evidence type="ECO:0000313" key="4">
    <source>
        <dbReference type="Proteomes" id="UP000809789"/>
    </source>
</evidence>
<dbReference type="PANTHER" id="PTHR12210">
    <property type="entry name" value="DULLARD PROTEIN PHOSPHATASE"/>
    <property type="match status" value="1"/>
</dbReference>
<feature type="domain" description="FCP1 homology" evidence="2">
    <location>
        <begin position="326"/>
        <end position="610"/>
    </location>
</feature>
<gene>
    <name evidence="3" type="ORF">KVT40_008012</name>
</gene>
<sequence length="817" mass="87710">MKYGSSVWLYQPIRQIYNPLRGRYVRDLSTQRYHATKLSLHLTHTSFTDRSNLYSTLMAIDSPGGNLAPVPAIVRSSPSGETTDGIDPKNPRNTTHQQQKARKKKQKLKEAKTRPSSDRDHAHSSSTLSPSNMRPAARFTYVNPFDQLLATAASSATTSEISSKAPEATFATSQSTTTSVSATTSSHKYNTRSKALTKKETSDQSTTATIQPDNSVVPGVDQVAAPLTKHSRFEDASDQLAQLSINDTAPSEKAQTKKSKKKKASPSATVVSAEIKTPAKSTKSKHIFSPRGSGRPPPAEKMAIPKPSPEYLSYCSSSPPTPCEPQRLLVILDVNGTLGFRKSLRTITPRPHLREFLTYLFREHDVAIWTSMTRSNFMAVLPKIMTKEQAAKLKMVWTREDMNLGNNFKDYVQTYKELTKVWAHLNGDEVPANVFNRYAAHTATQPAATSQDSYQQTYGNGYTPSQHGGYSGYHDPSTAQPQSLHGGQNYQNQPSYYQTYPSGAVQPPSHGSQTNQQPFTTRLFFTPAPIPGHFNPAFPPTFFQPAPLPFTPPSPPSLNSAPPPPPPAPLPFTSKYGPHNTILIDDSLKKALSEPYNHVVVTEWEGPNPRPSQTTGRSDPTSGPQAGSIPPTTNPFHTDQASHTTAPSHPPSTPQAGSTIHLGSQGNNDTELLRVKSLIEELRRGDSVARESWQRAEAGRIKHGQAGEREVGGREAGAREAGLDALLGSLAGPRVGKTLSGAGGVGAGATGAGGGVTGAGEGVAGARGGMAGTREVSMGGGEEVSGSGIGMPAGGWFEWGTDEGSGRGEYRGETDGR</sequence>